<protein>
    <submittedName>
        <fullName evidence="13">Peptidase M48 Ste24p</fullName>
    </submittedName>
</protein>
<evidence type="ECO:0000259" key="12">
    <source>
        <dbReference type="Pfam" id="PF01435"/>
    </source>
</evidence>
<keyword evidence="7 11" id="KW-1133">Transmembrane helix</keyword>
<reference evidence="13" key="1">
    <citation type="submission" date="2010-12" db="EMBL/GenBank/DDBJ databases">
        <title>Complete sequence of Bacillus cellulosilyticus DSM 2522.</title>
        <authorList>
            <consortium name="US DOE Joint Genome Institute"/>
            <person name="Lucas S."/>
            <person name="Copeland A."/>
            <person name="Lapidus A."/>
            <person name="Cheng J.-F."/>
            <person name="Bruce D."/>
            <person name="Goodwin L."/>
            <person name="Pitluck S."/>
            <person name="Chertkov O."/>
            <person name="Detter J.C."/>
            <person name="Han C."/>
            <person name="Tapia R."/>
            <person name="Land M."/>
            <person name="Hauser L."/>
            <person name="Jeffries C."/>
            <person name="Kyrpides N."/>
            <person name="Ivanova N."/>
            <person name="Mikhailova N."/>
            <person name="Brumm P."/>
            <person name="Mead D."/>
            <person name="Woyke T."/>
        </authorList>
    </citation>
    <scope>NUCLEOTIDE SEQUENCE [LARGE SCALE GENOMIC DNA]</scope>
    <source>
        <strain evidence="13">DSM 2522</strain>
    </source>
</reference>
<keyword evidence="14" id="KW-1185">Reference proteome</keyword>
<keyword evidence="8 10" id="KW-0482">Metalloprotease</keyword>
<accession>E6TXJ6</accession>
<evidence type="ECO:0000256" key="9">
    <source>
        <dbReference type="ARBA" id="ARBA00023136"/>
    </source>
</evidence>
<dbReference type="CDD" id="cd07345">
    <property type="entry name" value="M48A_Ste24p-like"/>
    <property type="match status" value="1"/>
</dbReference>
<feature type="transmembrane region" description="Helical" evidence="11">
    <location>
        <begin position="158"/>
        <end position="180"/>
    </location>
</feature>
<dbReference type="PANTHER" id="PTHR43221">
    <property type="entry name" value="PROTEASE HTPX"/>
    <property type="match status" value="1"/>
</dbReference>
<gene>
    <name evidence="13" type="ordered locus">Bcell_0528</name>
</gene>
<evidence type="ECO:0000256" key="2">
    <source>
        <dbReference type="ARBA" id="ARBA00022670"/>
    </source>
</evidence>
<proteinExistence type="inferred from homology"/>
<keyword evidence="9 11" id="KW-0472">Membrane</keyword>
<feature type="transmembrane region" description="Helical" evidence="11">
    <location>
        <begin position="83"/>
        <end position="104"/>
    </location>
</feature>
<evidence type="ECO:0000256" key="6">
    <source>
        <dbReference type="ARBA" id="ARBA00022833"/>
    </source>
</evidence>
<evidence type="ECO:0000256" key="11">
    <source>
        <dbReference type="SAM" id="Phobius"/>
    </source>
</evidence>
<comment type="similarity">
    <text evidence="10">Belongs to the peptidase M48 family.</text>
</comment>
<dbReference type="SUPFAM" id="SSF103473">
    <property type="entry name" value="MFS general substrate transporter"/>
    <property type="match status" value="1"/>
</dbReference>
<sequence length="430" mass="49254">MSIVEEDTLLLFNYDKRIYGVEVCYLLSWIDGLSILEAGALVFIIGAVNVLYIIGIKNRIEKYYKKTQSRELTLNRMRLLTQYVYLIFIAVSSFFTVLLFMFLLEAPFGDSKLHSIVSLVCTFIFLGMVLTINQLILSKTTQKIRGTEETVKDELKSTIAGLLLIFAPITFFIGILSIIPDGLLGDIGYVLILLAFLISVPFFSALLLRRMLKAYDMPSSELKDDLLQFLKQIYMEDVKLYLWPTKKKKVANAVVTGVSKRKQVLLSDYLLENMSRKEIEAILAHEVGHLKHNHIWKRVILLAFFPILTYGLGKGLDMFETSYGELPYWLGIGIILIFVVGYLGIVFLFVSRIQEREADKYVLSVGIDYRDYASGLMKLAKLNDMVTNMNKLDESFQTHPSIAKRVRWIIEEANGSTEEFLEYQVRENTD</sequence>
<dbReference type="OrthoDB" id="9810445at2"/>
<dbReference type="GO" id="GO:0046872">
    <property type="term" value="F:metal ion binding"/>
    <property type="evidence" value="ECO:0007669"/>
    <property type="project" value="UniProtKB-KW"/>
</dbReference>
<evidence type="ECO:0000256" key="8">
    <source>
        <dbReference type="ARBA" id="ARBA00023049"/>
    </source>
</evidence>
<feature type="transmembrane region" description="Helical" evidence="11">
    <location>
        <begin position="116"/>
        <end position="137"/>
    </location>
</feature>
<keyword evidence="2 10" id="KW-0645">Protease</keyword>
<evidence type="ECO:0000256" key="5">
    <source>
        <dbReference type="ARBA" id="ARBA00022801"/>
    </source>
</evidence>
<dbReference type="GO" id="GO:0004222">
    <property type="term" value="F:metalloendopeptidase activity"/>
    <property type="evidence" value="ECO:0007669"/>
    <property type="project" value="InterPro"/>
</dbReference>
<dbReference type="InterPro" id="IPR001915">
    <property type="entry name" value="Peptidase_M48"/>
</dbReference>
<evidence type="ECO:0000313" key="13">
    <source>
        <dbReference type="EMBL" id="ADU28810.1"/>
    </source>
</evidence>
<dbReference type="STRING" id="649639.Bcell_0528"/>
<evidence type="ECO:0000256" key="3">
    <source>
        <dbReference type="ARBA" id="ARBA00022692"/>
    </source>
</evidence>
<dbReference type="EMBL" id="CP002394">
    <property type="protein sequence ID" value="ADU28810.1"/>
    <property type="molecule type" value="Genomic_DNA"/>
</dbReference>
<name>E6TXJ6_EVAC2</name>
<evidence type="ECO:0000256" key="10">
    <source>
        <dbReference type="RuleBase" id="RU003983"/>
    </source>
</evidence>
<evidence type="ECO:0000256" key="1">
    <source>
        <dbReference type="ARBA" id="ARBA00022475"/>
    </source>
</evidence>
<evidence type="ECO:0000256" key="4">
    <source>
        <dbReference type="ARBA" id="ARBA00022723"/>
    </source>
</evidence>
<dbReference type="PANTHER" id="PTHR43221:SF2">
    <property type="entry name" value="PROTEASE HTPX HOMOLOG"/>
    <property type="match status" value="1"/>
</dbReference>
<comment type="cofactor">
    <cofactor evidence="10">
        <name>Zn(2+)</name>
        <dbReference type="ChEBI" id="CHEBI:29105"/>
    </cofactor>
    <text evidence="10">Binds 1 zinc ion per subunit.</text>
</comment>
<dbReference type="HOGENOM" id="CLU_637216_0_0_9"/>
<dbReference type="RefSeq" id="WP_013487151.1">
    <property type="nucleotide sequence ID" value="NC_014829.1"/>
</dbReference>
<dbReference type="GO" id="GO:0006508">
    <property type="term" value="P:proteolysis"/>
    <property type="evidence" value="ECO:0007669"/>
    <property type="project" value="UniProtKB-KW"/>
</dbReference>
<feature type="transmembrane region" description="Helical" evidence="11">
    <location>
        <begin position="299"/>
        <end position="316"/>
    </location>
</feature>
<feature type="transmembrane region" description="Helical" evidence="11">
    <location>
        <begin position="186"/>
        <end position="208"/>
    </location>
</feature>
<dbReference type="KEGG" id="bco:Bcell_0528"/>
<feature type="domain" description="Peptidase M48" evidence="12">
    <location>
        <begin position="246"/>
        <end position="409"/>
    </location>
</feature>
<dbReference type="Pfam" id="PF01435">
    <property type="entry name" value="Peptidase_M48"/>
    <property type="match status" value="1"/>
</dbReference>
<dbReference type="eggNOG" id="COG0501">
    <property type="taxonomic scope" value="Bacteria"/>
</dbReference>
<dbReference type="InterPro" id="IPR050083">
    <property type="entry name" value="HtpX_protease"/>
</dbReference>
<dbReference type="InterPro" id="IPR036259">
    <property type="entry name" value="MFS_trans_sf"/>
</dbReference>
<organism evidence="13 14">
    <name type="scientific">Evansella cellulosilytica (strain ATCC 21833 / DSM 2522 / FERM P-1141 / JCM 9156 / N-4)</name>
    <name type="common">Bacillus cellulosilyticus</name>
    <dbReference type="NCBI Taxonomy" id="649639"/>
    <lineage>
        <taxon>Bacteria</taxon>
        <taxon>Bacillati</taxon>
        <taxon>Bacillota</taxon>
        <taxon>Bacilli</taxon>
        <taxon>Bacillales</taxon>
        <taxon>Bacillaceae</taxon>
        <taxon>Evansella</taxon>
    </lineage>
</organism>
<feature type="transmembrane region" description="Helical" evidence="11">
    <location>
        <begin position="35"/>
        <end position="56"/>
    </location>
</feature>
<dbReference type="Gene3D" id="3.30.2010.10">
    <property type="entry name" value="Metalloproteases ('zincins'), catalytic domain"/>
    <property type="match status" value="1"/>
</dbReference>
<evidence type="ECO:0000313" key="14">
    <source>
        <dbReference type="Proteomes" id="UP000001401"/>
    </source>
</evidence>
<feature type="transmembrane region" description="Helical" evidence="11">
    <location>
        <begin position="328"/>
        <end position="350"/>
    </location>
</feature>
<dbReference type="AlphaFoldDB" id="E6TXJ6"/>
<keyword evidence="6 10" id="KW-0862">Zinc</keyword>
<keyword evidence="1" id="KW-1003">Cell membrane</keyword>
<keyword evidence="5 10" id="KW-0378">Hydrolase</keyword>
<keyword evidence="4" id="KW-0479">Metal-binding</keyword>
<keyword evidence="3 11" id="KW-0812">Transmembrane</keyword>
<evidence type="ECO:0000256" key="7">
    <source>
        <dbReference type="ARBA" id="ARBA00022989"/>
    </source>
</evidence>
<dbReference type="Proteomes" id="UP000001401">
    <property type="component" value="Chromosome"/>
</dbReference>